<organism evidence="1 2">
    <name type="scientific">Candidatus Iainarchaeum sp</name>
    <dbReference type="NCBI Taxonomy" id="3101447"/>
    <lineage>
        <taxon>Archaea</taxon>
        <taxon>Candidatus Iainarchaeota</taxon>
        <taxon>Candidatus Iainarchaeia</taxon>
        <taxon>Candidatus Iainarchaeales</taxon>
        <taxon>Candidatus Iainarchaeaceae</taxon>
        <taxon>Candidatus Iainarchaeum</taxon>
    </lineage>
</organism>
<sequence>MNTYDKIRSAVGKVVDSGAHLNAAKASETIAKKLGLSESMVQYTHIELRNAVYEPELKKIPFKDRVLFLPHCARNMKVCKANNDGEGIECKHCGGCGIDEAKKMAEELGYKKVFIVPGGSMIKKLILKYEPKASIGVCCFDEAQLAFSMLKGTGIVPQVALLLR</sequence>
<dbReference type="PANTHER" id="PTHR43801:SF1">
    <property type="entry name" value="POLYPRENYL SYNTHETASE"/>
    <property type="match status" value="1"/>
</dbReference>
<evidence type="ECO:0000313" key="2">
    <source>
        <dbReference type="Proteomes" id="UP000722459"/>
    </source>
</evidence>
<dbReference type="EMBL" id="JABJNZ010000016">
    <property type="protein sequence ID" value="MBT4870120.1"/>
    <property type="molecule type" value="Genomic_DNA"/>
</dbReference>
<gene>
    <name evidence="1" type="ORF">HON47_00935</name>
</gene>
<proteinExistence type="predicted"/>
<dbReference type="Proteomes" id="UP000722459">
    <property type="component" value="Unassembled WGS sequence"/>
</dbReference>
<dbReference type="PANTHER" id="PTHR43801">
    <property type="entry name" value="NUCLEOTIDE-BINDING PROTEIN-RELATED"/>
    <property type="match status" value="1"/>
</dbReference>
<comment type="caution">
    <text evidence="1">The sequence shown here is derived from an EMBL/GenBank/DDBJ whole genome shotgun (WGS) entry which is preliminary data.</text>
</comment>
<dbReference type="Pfam" id="PF01976">
    <property type="entry name" value="DUF116"/>
    <property type="match status" value="1"/>
</dbReference>
<accession>A0A8T5GE68</accession>
<name>A0A8T5GE68_9ARCH</name>
<reference evidence="1" key="1">
    <citation type="journal article" date="2021" name="ISME J.">
        <title>Mercury methylation by metabolically versatile and cosmopolitan marine bacteria.</title>
        <authorList>
            <person name="Lin H."/>
            <person name="Ascher D.B."/>
            <person name="Myung Y."/>
            <person name="Lamborg C.H."/>
            <person name="Hallam S.J."/>
            <person name="Gionfriddo C.M."/>
            <person name="Holt K.E."/>
            <person name="Moreau J.W."/>
        </authorList>
    </citation>
    <scope>NUCLEOTIDE SEQUENCE</scope>
    <source>
        <strain evidence="1">SI075_bin30</strain>
    </source>
</reference>
<dbReference type="InterPro" id="IPR002829">
    <property type="entry name" value="DUF116"/>
</dbReference>
<evidence type="ECO:0000313" key="1">
    <source>
        <dbReference type="EMBL" id="MBT4870120.1"/>
    </source>
</evidence>
<dbReference type="AlphaFoldDB" id="A0A8T5GE68"/>
<protein>
    <submittedName>
        <fullName evidence="1">DUF116 domain-containing protein</fullName>
    </submittedName>
</protein>
<feature type="non-terminal residue" evidence="1">
    <location>
        <position position="164"/>
    </location>
</feature>